<sequence>MVQTCEKLKQDLKKLEPIEFYMKYIIKSYNWYFEEVLEREEQELINITDDFKEIIMKNFKVGFHSVQMVGSAKIGFSLSPKKSFREFIRFDSNSEDYEDKYDKVSDLDLAIISPRLFEEIWAAIRTANKVKRLPAKKYNSITNAIFNGYINDSSLEYVTGGLHLVKDTINSANVELKDTFSIPNPISYRIYRSWEDLENYQLIGIENARRNIL</sequence>
<dbReference type="AlphaFoldDB" id="A0A842ATG4"/>
<dbReference type="EMBL" id="JAARVD010000002">
    <property type="protein sequence ID" value="MBC1796063.1"/>
    <property type="molecule type" value="Genomic_DNA"/>
</dbReference>
<dbReference type="Proteomes" id="UP000548082">
    <property type="component" value="Unassembled WGS sequence"/>
</dbReference>
<name>A0A842ATG4_9LIST</name>
<reference evidence="1 2" key="1">
    <citation type="submission" date="2020-03" db="EMBL/GenBank/DDBJ databases">
        <title>Soil Listeria distribution.</title>
        <authorList>
            <person name="Liao J."/>
            <person name="Wiedmann M."/>
        </authorList>
    </citation>
    <scope>NUCLEOTIDE SEQUENCE [LARGE SCALE GENOMIC DNA]</scope>
    <source>
        <strain evidence="1 2">FSL L7-0990</strain>
    </source>
</reference>
<accession>A0A842ATG4</accession>
<gene>
    <name evidence="1" type="ORF">HCA55_04950</name>
</gene>
<protein>
    <submittedName>
        <fullName evidence="1">Uncharacterized protein</fullName>
    </submittedName>
</protein>
<proteinExistence type="predicted"/>
<evidence type="ECO:0000313" key="2">
    <source>
        <dbReference type="Proteomes" id="UP000548082"/>
    </source>
</evidence>
<evidence type="ECO:0000313" key="1">
    <source>
        <dbReference type="EMBL" id="MBC1796063.1"/>
    </source>
</evidence>
<comment type="caution">
    <text evidence="1">The sequence shown here is derived from an EMBL/GenBank/DDBJ whole genome shotgun (WGS) entry which is preliminary data.</text>
</comment>
<organism evidence="1 2">
    <name type="scientific">Listeria booriae</name>
    <dbReference type="NCBI Taxonomy" id="1552123"/>
    <lineage>
        <taxon>Bacteria</taxon>
        <taxon>Bacillati</taxon>
        <taxon>Bacillota</taxon>
        <taxon>Bacilli</taxon>
        <taxon>Bacillales</taxon>
        <taxon>Listeriaceae</taxon>
        <taxon>Listeria</taxon>
    </lineage>
</organism>
<dbReference type="RefSeq" id="WP_185366240.1">
    <property type="nucleotide sequence ID" value="NZ_JAARPA010000002.1"/>
</dbReference>